<proteinExistence type="predicted"/>
<evidence type="ECO:0000259" key="1">
    <source>
        <dbReference type="Pfam" id="PF13472"/>
    </source>
</evidence>
<dbReference type="InterPro" id="IPR036514">
    <property type="entry name" value="SGNH_hydro_sf"/>
</dbReference>
<comment type="caution">
    <text evidence="2">The sequence shown here is derived from an EMBL/GenBank/DDBJ whole genome shotgun (WGS) entry which is preliminary data.</text>
</comment>
<dbReference type="Proteomes" id="UP001205105">
    <property type="component" value="Unassembled WGS sequence"/>
</dbReference>
<dbReference type="EMBL" id="JADXDR010000161">
    <property type="protein sequence ID" value="KAI7837174.1"/>
    <property type="molecule type" value="Genomic_DNA"/>
</dbReference>
<feature type="domain" description="SGNH hydrolase-type esterase" evidence="1">
    <location>
        <begin position="3"/>
        <end position="182"/>
    </location>
</feature>
<evidence type="ECO:0000313" key="3">
    <source>
        <dbReference type="Proteomes" id="UP001205105"/>
    </source>
</evidence>
<gene>
    <name evidence="2" type="ORF">COHA_008967</name>
</gene>
<reference evidence="2" key="1">
    <citation type="submission" date="2020-11" db="EMBL/GenBank/DDBJ databases">
        <title>Chlorella ohadii genome sequencing and assembly.</title>
        <authorList>
            <person name="Murik O."/>
            <person name="Treves H."/>
            <person name="Kedem I."/>
            <person name="Shotland Y."/>
            <person name="Kaplan A."/>
        </authorList>
    </citation>
    <scope>NUCLEOTIDE SEQUENCE</scope>
    <source>
        <strain evidence="2">1</strain>
    </source>
</reference>
<keyword evidence="3" id="KW-1185">Reference proteome</keyword>
<dbReference type="InterPro" id="IPR013830">
    <property type="entry name" value="SGNH_hydro"/>
</dbReference>
<dbReference type="SUPFAM" id="SSF52266">
    <property type="entry name" value="SGNH hydrolase"/>
    <property type="match status" value="1"/>
</dbReference>
<accession>A0AAD5DIZ9</accession>
<dbReference type="AlphaFoldDB" id="A0AAD5DIZ9"/>
<organism evidence="2 3">
    <name type="scientific">Chlorella ohadii</name>
    <dbReference type="NCBI Taxonomy" id="2649997"/>
    <lineage>
        <taxon>Eukaryota</taxon>
        <taxon>Viridiplantae</taxon>
        <taxon>Chlorophyta</taxon>
        <taxon>core chlorophytes</taxon>
        <taxon>Trebouxiophyceae</taxon>
        <taxon>Chlorellales</taxon>
        <taxon>Chlorellaceae</taxon>
        <taxon>Chlorella clade</taxon>
        <taxon>Chlorella</taxon>
    </lineage>
</organism>
<evidence type="ECO:0000313" key="2">
    <source>
        <dbReference type="EMBL" id="KAI7837174.1"/>
    </source>
</evidence>
<protein>
    <recommendedName>
        <fullName evidence="1">SGNH hydrolase-type esterase domain-containing protein</fullName>
    </recommendedName>
</protein>
<dbReference type="Pfam" id="PF13472">
    <property type="entry name" value="Lipase_GDSL_2"/>
    <property type="match status" value="1"/>
</dbReference>
<name>A0AAD5DIZ9_9CHLO</name>
<dbReference type="Gene3D" id="3.40.50.1110">
    <property type="entry name" value="SGNH hydrolase"/>
    <property type="match status" value="1"/>
</dbReference>
<sequence>MTDVFSRYFGQYRSSIQGVGGDQVMHLMYRLQYGALPTQQQPQVVVLLIGTNDLGTIAYKRGWTGGVEKKLRTAAPGVANRVQEVVALLRQRLPTAQIVLLGLLPRGTGTAEGLPVWDNDHGWPSVYTEAMSAVNEQLRSFANGQAGVHYLDCGPRFLTADGSAIDADLMPDALHPSKKGQEQGLAQCIQPLVQQLMQGS</sequence>